<feature type="compositionally biased region" description="Basic and acidic residues" evidence="1">
    <location>
        <begin position="519"/>
        <end position="536"/>
    </location>
</feature>
<gene>
    <name evidence="3" type="ORF">P280DRAFT_464787</name>
</gene>
<proteinExistence type="predicted"/>
<dbReference type="OrthoDB" id="308383at2759"/>
<organism evidence="3 4">
    <name type="scientific">Massarina eburnea CBS 473.64</name>
    <dbReference type="NCBI Taxonomy" id="1395130"/>
    <lineage>
        <taxon>Eukaryota</taxon>
        <taxon>Fungi</taxon>
        <taxon>Dikarya</taxon>
        <taxon>Ascomycota</taxon>
        <taxon>Pezizomycotina</taxon>
        <taxon>Dothideomycetes</taxon>
        <taxon>Pleosporomycetidae</taxon>
        <taxon>Pleosporales</taxon>
        <taxon>Massarineae</taxon>
        <taxon>Massarinaceae</taxon>
        <taxon>Massarina</taxon>
    </lineage>
</organism>
<sequence>MSSKQSDTNYNMPVNFERSLMRDDFPDKASLDVLNTLKATELAAPDLISRLTTEQREEKARLIRSLYERTFFILDVNGYPVKLQMPELYEEKVGAAPAFLPIEWAELPKPEGLRGIRWPPKKPRDLTRADGSESCLGCEMISNFALDNAMAEYCTQLKVDEEVRFVDNDGTEKVGIVLHNASEKEALILKLQEDGHQDEGKTVTVRRPYWSVIVPEGRLSVEDKDEEGECICSVKLWREMAKRWHETLELKLDISNTHLDPSSMVDEASDTASIYENTVPYLKKVAVLRALHHIKENGCPVDRSLIEHENELIRNYWHALRVEQDAVEHSRTGHVGLFTKEYIPANRPVGEFIGVLKPDLSYYDEDVLARQDKLDLPESQMSEAEELQHTLDLPIGWLPVDKVDEDVSMPDANAEADSEPPCKAVYCRIDNYGYGNYTRFIQHSCVPNLELRTVRYGNVRMTVFFATRAVWPGEQLTRDLGEEYVSALSSGPTVEAVTETSEQENGSGDEVDTGNDGNATDRRKEGGSLKRTSDME</sequence>
<name>A0A6A6SFA5_9PLEO</name>
<dbReference type="EMBL" id="MU006776">
    <property type="protein sequence ID" value="KAF2646585.1"/>
    <property type="molecule type" value="Genomic_DNA"/>
</dbReference>
<keyword evidence="4" id="KW-1185">Reference proteome</keyword>
<evidence type="ECO:0000259" key="2">
    <source>
        <dbReference type="PROSITE" id="PS50280"/>
    </source>
</evidence>
<protein>
    <recommendedName>
        <fullName evidence="2">SET domain-containing protein</fullName>
    </recommendedName>
</protein>
<dbReference type="Pfam" id="PF00856">
    <property type="entry name" value="SET"/>
    <property type="match status" value="1"/>
</dbReference>
<dbReference type="Proteomes" id="UP000799753">
    <property type="component" value="Unassembled WGS sequence"/>
</dbReference>
<dbReference type="PROSITE" id="PS50280">
    <property type="entry name" value="SET"/>
    <property type="match status" value="1"/>
</dbReference>
<evidence type="ECO:0000313" key="3">
    <source>
        <dbReference type="EMBL" id="KAF2646585.1"/>
    </source>
</evidence>
<accession>A0A6A6SFA5</accession>
<feature type="compositionally biased region" description="Polar residues" evidence="1">
    <location>
        <begin position="490"/>
        <end position="506"/>
    </location>
</feature>
<dbReference type="InterPro" id="IPR001214">
    <property type="entry name" value="SET_dom"/>
</dbReference>
<dbReference type="AlphaFoldDB" id="A0A6A6SFA5"/>
<dbReference type="SMART" id="SM00317">
    <property type="entry name" value="SET"/>
    <property type="match status" value="1"/>
</dbReference>
<dbReference type="SUPFAM" id="SSF82199">
    <property type="entry name" value="SET domain"/>
    <property type="match status" value="1"/>
</dbReference>
<evidence type="ECO:0000313" key="4">
    <source>
        <dbReference type="Proteomes" id="UP000799753"/>
    </source>
</evidence>
<dbReference type="InterPro" id="IPR046341">
    <property type="entry name" value="SET_dom_sf"/>
</dbReference>
<reference evidence="3" key="1">
    <citation type="journal article" date="2020" name="Stud. Mycol.">
        <title>101 Dothideomycetes genomes: a test case for predicting lifestyles and emergence of pathogens.</title>
        <authorList>
            <person name="Haridas S."/>
            <person name="Albert R."/>
            <person name="Binder M."/>
            <person name="Bloem J."/>
            <person name="Labutti K."/>
            <person name="Salamov A."/>
            <person name="Andreopoulos B."/>
            <person name="Baker S."/>
            <person name="Barry K."/>
            <person name="Bills G."/>
            <person name="Bluhm B."/>
            <person name="Cannon C."/>
            <person name="Castanera R."/>
            <person name="Culley D."/>
            <person name="Daum C."/>
            <person name="Ezra D."/>
            <person name="Gonzalez J."/>
            <person name="Henrissat B."/>
            <person name="Kuo A."/>
            <person name="Liang C."/>
            <person name="Lipzen A."/>
            <person name="Lutzoni F."/>
            <person name="Magnuson J."/>
            <person name="Mondo S."/>
            <person name="Nolan M."/>
            <person name="Ohm R."/>
            <person name="Pangilinan J."/>
            <person name="Park H.-J."/>
            <person name="Ramirez L."/>
            <person name="Alfaro M."/>
            <person name="Sun H."/>
            <person name="Tritt A."/>
            <person name="Yoshinaga Y."/>
            <person name="Zwiers L.-H."/>
            <person name="Turgeon B."/>
            <person name="Goodwin S."/>
            <person name="Spatafora J."/>
            <person name="Crous P."/>
            <person name="Grigoriev I."/>
        </authorList>
    </citation>
    <scope>NUCLEOTIDE SEQUENCE</scope>
    <source>
        <strain evidence="3">CBS 473.64</strain>
    </source>
</reference>
<feature type="region of interest" description="Disordered" evidence="1">
    <location>
        <begin position="490"/>
        <end position="536"/>
    </location>
</feature>
<evidence type="ECO:0000256" key="1">
    <source>
        <dbReference type="SAM" id="MobiDB-lite"/>
    </source>
</evidence>
<dbReference type="Gene3D" id="2.170.270.10">
    <property type="entry name" value="SET domain"/>
    <property type="match status" value="1"/>
</dbReference>
<feature type="domain" description="SET" evidence="2">
    <location>
        <begin position="320"/>
        <end position="481"/>
    </location>
</feature>